<feature type="transmembrane region" description="Helical" evidence="5">
    <location>
        <begin position="363"/>
        <end position="385"/>
    </location>
</feature>
<feature type="transmembrane region" description="Helical" evidence="5">
    <location>
        <begin position="246"/>
        <end position="263"/>
    </location>
</feature>
<feature type="transmembrane region" description="Helical" evidence="5">
    <location>
        <begin position="33"/>
        <end position="58"/>
    </location>
</feature>
<evidence type="ECO:0000256" key="5">
    <source>
        <dbReference type="SAM" id="Phobius"/>
    </source>
</evidence>
<accession>A0A9N8EID4</accession>
<protein>
    <submittedName>
        <fullName evidence="6">Transmembrane protein 184C</fullName>
    </submittedName>
</protein>
<dbReference type="EMBL" id="CAICTM010001216">
    <property type="protein sequence ID" value="CAB9521642.1"/>
    <property type="molecule type" value="Genomic_DNA"/>
</dbReference>
<keyword evidence="7" id="KW-1185">Reference proteome</keyword>
<dbReference type="InterPro" id="IPR005178">
    <property type="entry name" value="Ostalpha/TMEM184C"/>
</dbReference>
<dbReference type="Pfam" id="PF03619">
    <property type="entry name" value="Solute_trans_a"/>
    <property type="match status" value="1"/>
</dbReference>
<dbReference type="SMART" id="SM01417">
    <property type="entry name" value="Solute_trans_a"/>
    <property type="match status" value="1"/>
</dbReference>
<feature type="transmembrane region" description="Helical" evidence="5">
    <location>
        <begin position="104"/>
        <end position="127"/>
    </location>
</feature>
<name>A0A9N8EID4_9STRA</name>
<keyword evidence="4 5" id="KW-0472">Membrane</keyword>
<comment type="subcellular location">
    <subcellularLocation>
        <location evidence="1">Membrane</location>
        <topology evidence="1">Multi-pass membrane protein</topology>
    </subcellularLocation>
</comment>
<gene>
    <name evidence="6" type="ORF">SEMRO_1218_G253320.1</name>
</gene>
<evidence type="ECO:0000256" key="1">
    <source>
        <dbReference type="ARBA" id="ARBA00004141"/>
    </source>
</evidence>
<dbReference type="AlphaFoldDB" id="A0A9N8EID4"/>
<reference evidence="6" key="1">
    <citation type="submission" date="2020-06" db="EMBL/GenBank/DDBJ databases">
        <authorList>
            <consortium name="Plant Systems Biology data submission"/>
        </authorList>
    </citation>
    <scope>NUCLEOTIDE SEQUENCE</scope>
    <source>
        <strain evidence="6">D6</strain>
    </source>
</reference>
<feature type="transmembrane region" description="Helical" evidence="5">
    <location>
        <begin position="173"/>
        <end position="190"/>
    </location>
</feature>
<comment type="caution">
    <text evidence="6">The sequence shown here is derived from an EMBL/GenBank/DDBJ whole genome shotgun (WGS) entry which is preliminary data.</text>
</comment>
<dbReference type="Proteomes" id="UP001153069">
    <property type="component" value="Unassembled WGS sequence"/>
</dbReference>
<dbReference type="OrthoDB" id="43340at2759"/>
<evidence type="ECO:0000256" key="3">
    <source>
        <dbReference type="ARBA" id="ARBA00022989"/>
    </source>
</evidence>
<sequence>MSTDNDDLASITAEAPSGGVFNSLNRRSRMRSCWLPLISFCNAVGLVGMGLLVAFLFFQLQYVTYKLQLEEKQIMDLQRQVQDQQAGQIQELAVQVEDQKSYTVYNLAGTFTLLTCLISAFHMAVHVRNMVEPIVQRKILAILWMSPIYSVTSFLSLLLPMTEGYLSIIKDFYEAYVVYSFLSFLISVLGRGDRSVVVDLLARHADHLDTPAKCLRRFYVPPPETSDLAKANAVLLECQIYTMQFVFVRPLTSIASFLVFTLSRDLDHDGIAESAGESAASYFTSPAFFIAMIENISVFFAFAGLLKFYHIFQDELAWMKPFNKFLAIKGIVFLTFWQGLAITIIVHLDGNNNDYNKEHEQAMLIQNTLICLEMLFFALAHWCVFPPEEWEPDYRPKQYARPGLGIKDFASDVRVIMGRGKHKQGAMPVPTTPPPVDHLAAPNLGDLELAEEDKII</sequence>
<feature type="transmembrane region" description="Helical" evidence="5">
    <location>
        <begin position="139"/>
        <end position="161"/>
    </location>
</feature>
<evidence type="ECO:0000313" key="6">
    <source>
        <dbReference type="EMBL" id="CAB9521642.1"/>
    </source>
</evidence>
<keyword evidence="3 5" id="KW-1133">Transmembrane helix</keyword>
<dbReference type="GO" id="GO:0016020">
    <property type="term" value="C:membrane"/>
    <property type="evidence" value="ECO:0007669"/>
    <property type="project" value="UniProtKB-SubCell"/>
</dbReference>
<evidence type="ECO:0000256" key="4">
    <source>
        <dbReference type="ARBA" id="ARBA00023136"/>
    </source>
</evidence>
<evidence type="ECO:0000313" key="7">
    <source>
        <dbReference type="Proteomes" id="UP001153069"/>
    </source>
</evidence>
<organism evidence="6 7">
    <name type="scientific">Seminavis robusta</name>
    <dbReference type="NCBI Taxonomy" id="568900"/>
    <lineage>
        <taxon>Eukaryota</taxon>
        <taxon>Sar</taxon>
        <taxon>Stramenopiles</taxon>
        <taxon>Ochrophyta</taxon>
        <taxon>Bacillariophyta</taxon>
        <taxon>Bacillariophyceae</taxon>
        <taxon>Bacillariophycidae</taxon>
        <taxon>Naviculales</taxon>
        <taxon>Naviculaceae</taxon>
        <taxon>Seminavis</taxon>
    </lineage>
</organism>
<dbReference type="PANTHER" id="PTHR23423">
    <property type="entry name" value="ORGANIC SOLUTE TRANSPORTER-RELATED"/>
    <property type="match status" value="1"/>
</dbReference>
<proteinExistence type="predicted"/>
<evidence type="ECO:0000256" key="2">
    <source>
        <dbReference type="ARBA" id="ARBA00022692"/>
    </source>
</evidence>
<feature type="transmembrane region" description="Helical" evidence="5">
    <location>
        <begin position="283"/>
        <end position="306"/>
    </location>
</feature>
<feature type="transmembrane region" description="Helical" evidence="5">
    <location>
        <begin position="326"/>
        <end position="348"/>
    </location>
</feature>
<keyword evidence="2 5" id="KW-0812">Transmembrane</keyword>